<dbReference type="AlphaFoldDB" id="A0A839EFE8"/>
<keyword evidence="1" id="KW-1133">Transmembrane helix</keyword>
<sequence>MVRIVALSCFSAGTQHCSQSQHDARFAMLIQEGDSRTTRIDLMLAAILAFVAGTVNSAGYFAFGYFSANMTGNVSLISDHISLEQFAIATAFASIVVLFIMGAFAASLFIQLGKHKNWRRVYALTLLAEACLLLVVGALDIHGSGPLIGTLIVGILSFTMGIQNAASTRMSTGRVRTTHVSGVATDIGVGLATLWHSHSKEASSATIQRLKLHSATIVSFLFGGIVGVFSYRLMQGAIFWAASVPLFLLCARYLKR</sequence>
<feature type="transmembrane region" description="Helical" evidence="1">
    <location>
        <begin position="147"/>
        <end position="166"/>
    </location>
</feature>
<organism evidence="2 3">
    <name type="scientific">Phyllobacterium myrsinacearum</name>
    <dbReference type="NCBI Taxonomy" id="28101"/>
    <lineage>
        <taxon>Bacteria</taxon>
        <taxon>Pseudomonadati</taxon>
        <taxon>Pseudomonadota</taxon>
        <taxon>Alphaproteobacteria</taxon>
        <taxon>Hyphomicrobiales</taxon>
        <taxon>Phyllobacteriaceae</taxon>
        <taxon>Phyllobacterium</taxon>
    </lineage>
</organism>
<dbReference type="RefSeq" id="WP_182547151.1">
    <property type="nucleotide sequence ID" value="NZ_JACGXN010000001.1"/>
</dbReference>
<accession>A0A839EFE8</accession>
<keyword evidence="3" id="KW-1185">Reference proteome</keyword>
<keyword evidence="1" id="KW-0472">Membrane</keyword>
<protein>
    <submittedName>
        <fullName evidence="2">Uncharacterized membrane protein YoaK (UPF0700 family)</fullName>
    </submittedName>
</protein>
<evidence type="ECO:0000313" key="3">
    <source>
        <dbReference type="Proteomes" id="UP000549052"/>
    </source>
</evidence>
<proteinExistence type="predicted"/>
<dbReference type="InterPro" id="IPR010699">
    <property type="entry name" value="DUF1275"/>
</dbReference>
<dbReference type="Pfam" id="PF06912">
    <property type="entry name" value="DUF1275"/>
    <property type="match status" value="1"/>
</dbReference>
<feature type="transmembrane region" description="Helical" evidence="1">
    <location>
        <begin position="42"/>
        <end position="66"/>
    </location>
</feature>
<evidence type="ECO:0000313" key="2">
    <source>
        <dbReference type="EMBL" id="MBA8876334.1"/>
    </source>
</evidence>
<dbReference type="PANTHER" id="PTHR37314">
    <property type="entry name" value="SLR0142 PROTEIN"/>
    <property type="match status" value="1"/>
</dbReference>
<feature type="transmembrane region" description="Helical" evidence="1">
    <location>
        <begin position="212"/>
        <end position="231"/>
    </location>
</feature>
<name>A0A839EFE8_9HYPH</name>
<reference evidence="2 3" key="1">
    <citation type="submission" date="2020-07" db="EMBL/GenBank/DDBJ databases">
        <title>Genomic Encyclopedia of Type Strains, Phase IV (KMG-V): Genome sequencing to study the core and pangenomes of soil and plant-associated prokaryotes.</title>
        <authorList>
            <person name="Whitman W."/>
        </authorList>
    </citation>
    <scope>NUCLEOTIDE SEQUENCE [LARGE SCALE GENOMIC DNA]</scope>
    <source>
        <strain evidence="2 3">AN3</strain>
    </source>
</reference>
<feature type="transmembrane region" description="Helical" evidence="1">
    <location>
        <begin position="237"/>
        <end position="254"/>
    </location>
</feature>
<dbReference type="Proteomes" id="UP000549052">
    <property type="component" value="Unassembled WGS sequence"/>
</dbReference>
<evidence type="ECO:0000256" key="1">
    <source>
        <dbReference type="SAM" id="Phobius"/>
    </source>
</evidence>
<feature type="transmembrane region" description="Helical" evidence="1">
    <location>
        <begin position="86"/>
        <end position="109"/>
    </location>
</feature>
<feature type="transmembrane region" description="Helical" evidence="1">
    <location>
        <begin position="121"/>
        <end position="141"/>
    </location>
</feature>
<dbReference type="PANTHER" id="PTHR37314:SF4">
    <property type="entry name" value="UPF0700 TRANSMEMBRANE PROTEIN YOAK"/>
    <property type="match status" value="1"/>
</dbReference>
<gene>
    <name evidence="2" type="ORF">FHW16_000016</name>
</gene>
<comment type="caution">
    <text evidence="2">The sequence shown here is derived from an EMBL/GenBank/DDBJ whole genome shotgun (WGS) entry which is preliminary data.</text>
</comment>
<dbReference type="EMBL" id="JACGXN010000001">
    <property type="protein sequence ID" value="MBA8876334.1"/>
    <property type="molecule type" value="Genomic_DNA"/>
</dbReference>
<keyword evidence="1" id="KW-0812">Transmembrane</keyword>